<evidence type="ECO:0000256" key="4">
    <source>
        <dbReference type="ARBA" id="ARBA00022598"/>
    </source>
</evidence>
<keyword evidence="7 10" id="KW-0648">Protein biosynthesis</keyword>
<dbReference type="SUPFAM" id="SSF55681">
    <property type="entry name" value="Class II aaRS and biotin synthetases"/>
    <property type="match status" value="1"/>
</dbReference>
<dbReference type="Pfam" id="PF04073">
    <property type="entry name" value="tRNA_edit"/>
    <property type="match status" value="1"/>
</dbReference>
<evidence type="ECO:0000256" key="3">
    <source>
        <dbReference type="ARBA" id="ARBA00022490"/>
    </source>
</evidence>
<comment type="function">
    <text evidence="10">Catalyzes the attachment of proline to tRNA(Pro) in a two-step reaction: proline is first activated by ATP to form Pro-AMP and then transferred to the acceptor end of tRNA(Pro). As ProRS can inadvertently accommodate and process non-cognate amino acids such as alanine and cysteine, to avoid such errors it has two additional distinct editing activities against alanine. One activity is designated as 'pretransfer' editing and involves the tRNA(Pro)-independent hydrolysis of activated Ala-AMP. The other activity is designated 'posttransfer' editing and involves deacylation of mischarged Ala-tRNA(Pro). The misacylated Cys-tRNA(Pro) is not edited by ProRS.</text>
</comment>
<dbReference type="GO" id="GO:0005524">
    <property type="term" value="F:ATP binding"/>
    <property type="evidence" value="ECO:0007669"/>
    <property type="project" value="UniProtKB-UniRule"/>
</dbReference>
<keyword evidence="8 10" id="KW-0030">Aminoacyl-tRNA synthetase</keyword>
<organism evidence="12 13">
    <name type="scientific">Chlamydia trachomatis serovar A (strain A2497)</name>
    <dbReference type="NCBI Taxonomy" id="580047"/>
    <lineage>
        <taxon>Bacteria</taxon>
        <taxon>Pseudomonadati</taxon>
        <taxon>Chlamydiota</taxon>
        <taxon>Chlamydiia</taxon>
        <taxon>Chlamydiales</taxon>
        <taxon>Chlamydiaceae</taxon>
        <taxon>Chlamydia/Chlamydophila group</taxon>
        <taxon>Chlamydia</taxon>
    </lineage>
</organism>
<evidence type="ECO:0000259" key="11">
    <source>
        <dbReference type="PROSITE" id="PS50862"/>
    </source>
</evidence>
<dbReference type="InterPro" id="IPR036754">
    <property type="entry name" value="YbaK/aa-tRNA-synt-asso_dom_sf"/>
</dbReference>
<dbReference type="Pfam" id="PF03129">
    <property type="entry name" value="HGTP_anticodon"/>
    <property type="match status" value="1"/>
</dbReference>
<keyword evidence="5 10" id="KW-0547">Nucleotide-binding</keyword>
<dbReference type="GO" id="GO:0004827">
    <property type="term" value="F:proline-tRNA ligase activity"/>
    <property type="evidence" value="ECO:0007669"/>
    <property type="project" value="UniProtKB-UniRule"/>
</dbReference>
<dbReference type="InterPro" id="IPR002314">
    <property type="entry name" value="aa-tRNA-synt_IIb"/>
</dbReference>
<sequence>MLRCSSTRNNIKHFLPMRTSLLFYRTSKNANKEASVLSYELLQKAGYLFKTSKGIYSYTPLFQRVILKMTEIIREELNAIGGQEVCLPLLQPAELWEKTGRWKAFLSEKLLYVLKDRENKAMCLAPTHEEVVSEFVAQWLTGREQLPIHLYQIGTKFRDEIRPRFGLMRAKEFLMEDSYTFSDSPEQMEEQYAKLRLAYQRIFDRLNLKYVIVAADGGKIGKGKSEEFHVLCSLGEDTICVSGSYGANVEAAQAIPPSYVYDSNLLPVEEVATPNIRTIEDLEVFFNTPKHKILKTLVVKTRQKDSEKFFAICIRGDRQINLTKVASFLQVDDCELASEEEILKHLHVEKGFIGPLYCPIPCYADETTRPMTNFICANNQKDVHCKHVNWGRDIPLPAFGDFLLAEAGDLCPQNGGAPYEIFQGVEVAHIFNLGTRYTESFSVGFQDKNGDKQLCWMGTYGIGVGRTLAACIEQLADNKGLVWPLAVTPFSITILYNGGDTEGEATALQLYQSLNTEGFEPLLDDRNERLGFKLKDSDLLGIPYKLIIGKSFQSTGLLEIESRSGEKCNVSPENLLDWCSKNLPCHTRKIPPLQEQN</sequence>
<dbReference type="InterPro" id="IPR007214">
    <property type="entry name" value="YbaK/aa-tRNA-synth-assoc-dom"/>
</dbReference>
<dbReference type="CDD" id="cd00861">
    <property type="entry name" value="ProRS_anticodon_short"/>
    <property type="match status" value="1"/>
</dbReference>
<keyword evidence="6 10" id="KW-0067">ATP-binding</keyword>
<dbReference type="Pfam" id="PF00587">
    <property type="entry name" value="tRNA-synt_2b"/>
    <property type="match status" value="1"/>
</dbReference>
<evidence type="ECO:0000256" key="6">
    <source>
        <dbReference type="ARBA" id="ARBA00022840"/>
    </source>
</evidence>
<dbReference type="EMBL" id="CP002401">
    <property type="protein sequence ID" value="AEP35245.1"/>
    <property type="molecule type" value="Genomic_DNA"/>
</dbReference>
<dbReference type="CDD" id="cd00779">
    <property type="entry name" value="ProRS_core_prok"/>
    <property type="match status" value="1"/>
</dbReference>
<reference evidence="12 13" key="1">
    <citation type="journal article" date="2011" name="J. Exp. Med.">
        <title>A live-attenuated chlamydial vaccine protects against trachoma in nonhuman primates.</title>
        <authorList>
            <person name="Kari L."/>
            <person name="Whitmire W.M."/>
            <person name="Olivares-Zavaleta N."/>
            <person name="Goheen M.M."/>
            <person name="Taylor L.D."/>
            <person name="Carlson J.H."/>
            <person name="Sturdevant G.L."/>
            <person name="Lu C."/>
            <person name="Bakios L.E."/>
            <person name="Randall L.B."/>
            <person name="Parnell M.J."/>
            <person name="Zhong G."/>
            <person name="Caldwell H.D."/>
        </authorList>
    </citation>
    <scope>NUCLEOTIDE SEQUENCE [LARGE SCALE GENOMIC DNA]</scope>
    <source>
        <strain evidence="12 13">A2497</strain>
    </source>
</reference>
<accession>G4NMY1</accession>
<keyword evidence="4 10" id="KW-0436">Ligase</keyword>
<comment type="subcellular location">
    <subcellularLocation>
        <location evidence="1 10">Cytoplasm</location>
    </subcellularLocation>
</comment>
<dbReference type="CDD" id="cd04334">
    <property type="entry name" value="ProRS-INS"/>
    <property type="match status" value="1"/>
</dbReference>
<name>G4NMY1_CHLT4</name>
<dbReference type="GO" id="GO:0005829">
    <property type="term" value="C:cytosol"/>
    <property type="evidence" value="ECO:0007669"/>
    <property type="project" value="TreeGrafter"/>
</dbReference>
<dbReference type="InterPro" id="IPR033730">
    <property type="entry name" value="ProRS_core_prok"/>
</dbReference>
<evidence type="ECO:0000256" key="8">
    <source>
        <dbReference type="ARBA" id="ARBA00023146"/>
    </source>
</evidence>
<dbReference type="HAMAP" id="MF_01569">
    <property type="entry name" value="Pro_tRNA_synth_type1"/>
    <property type="match status" value="1"/>
</dbReference>
<dbReference type="GO" id="GO:0006433">
    <property type="term" value="P:prolyl-tRNA aminoacylation"/>
    <property type="evidence" value="ECO:0007669"/>
    <property type="project" value="UniProtKB-UniRule"/>
</dbReference>
<dbReference type="Proteomes" id="UP000009287">
    <property type="component" value="Chromosome"/>
</dbReference>
<dbReference type="PROSITE" id="PS50862">
    <property type="entry name" value="AA_TRNA_LIGASE_II"/>
    <property type="match status" value="1"/>
</dbReference>
<dbReference type="SUPFAM" id="SSF55826">
    <property type="entry name" value="YbaK/ProRS associated domain"/>
    <property type="match status" value="1"/>
</dbReference>
<dbReference type="InterPro" id="IPR023717">
    <property type="entry name" value="Pro-tRNA-Synthase_IIa_type1"/>
</dbReference>
<dbReference type="PATRIC" id="fig|580047.4.peg.435"/>
<dbReference type="Gene3D" id="3.40.50.800">
    <property type="entry name" value="Anticodon-binding domain"/>
    <property type="match status" value="1"/>
</dbReference>
<dbReference type="SUPFAM" id="SSF52954">
    <property type="entry name" value="Class II aaRS ABD-related"/>
    <property type="match status" value="1"/>
</dbReference>
<dbReference type="GO" id="GO:0002161">
    <property type="term" value="F:aminoacyl-tRNA deacylase activity"/>
    <property type="evidence" value="ECO:0007669"/>
    <property type="project" value="InterPro"/>
</dbReference>
<dbReference type="FunFam" id="3.90.960.10:FF:000011">
    <property type="entry name" value="Proline--tRNA ligase"/>
    <property type="match status" value="1"/>
</dbReference>
<evidence type="ECO:0000256" key="9">
    <source>
        <dbReference type="ARBA" id="ARBA00047671"/>
    </source>
</evidence>
<dbReference type="InterPro" id="IPR006195">
    <property type="entry name" value="aa-tRNA-synth_II"/>
</dbReference>
<dbReference type="InterPro" id="IPR004500">
    <property type="entry name" value="Pro-tRNA-synth_IIa_bac-type"/>
</dbReference>
<dbReference type="PANTHER" id="PTHR42753:SF2">
    <property type="entry name" value="PROLINE--TRNA LIGASE"/>
    <property type="match status" value="1"/>
</dbReference>
<comment type="domain">
    <text evidence="10">Consists of three domains: the N-terminal catalytic domain, the editing domain and the C-terminal anticodon-binding domain.</text>
</comment>
<comment type="similarity">
    <text evidence="10">Belongs to the class-II aminoacyl-tRNA synthetase family. ProS type 1 subfamily.</text>
</comment>
<dbReference type="EC" id="6.1.1.15" evidence="10"/>
<protein>
    <recommendedName>
        <fullName evidence="10">Proline--tRNA ligase</fullName>
        <ecNumber evidence="10">6.1.1.15</ecNumber>
    </recommendedName>
    <alternativeName>
        <fullName evidence="10">Prolyl-tRNA synthetase</fullName>
        <shortName evidence="10">ProRS</shortName>
    </alternativeName>
</protein>
<evidence type="ECO:0000313" key="12">
    <source>
        <dbReference type="EMBL" id="AEP35245.1"/>
    </source>
</evidence>
<proteinExistence type="inferred from homology"/>
<keyword evidence="3 10" id="KW-0963">Cytoplasm</keyword>
<feature type="domain" description="Aminoacyl-transfer RNA synthetases class-II family profile" evidence="11">
    <location>
        <begin position="68"/>
        <end position="484"/>
    </location>
</feature>
<evidence type="ECO:0000256" key="10">
    <source>
        <dbReference type="HAMAP-Rule" id="MF_01569"/>
    </source>
</evidence>
<evidence type="ECO:0000256" key="7">
    <source>
        <dbReference type="ARBA" id="ARBA00022917"/>
    </source>
</evidence>
<evidence type="ECO:0000256" key="2">
    <source>
        <dbReference type="ARBA" id="ARBA00011738"/>
    </source>
</evidence>
<dbReference type="InterPro" id="IPR002316">
    <property type="entry name" value="Pro-tRNA-ligase_IIa"/>
</dbReference>
<evidence type="ECO:0000256" key="5">
    <source>
        <dbReference type="ARBA" id="ARBA00022741"/>
    </source>
</evidence>
<dbReference type="Gene3D" id="3.90.960.10">
    <property type="entry name" value="YbaK/aminoacyl-tRNA synthetase-associated domain"/>
    <property type="match status" value="1"/>
</dbReference>
<dbReference type="InterPro" id="IPR045864">
    <property type="entry name" value="aa-tRNA-synth_II/BPL/LPL"/>
</dbReference>
<dbReference type="AlphaFoldDB" id="G4NMY1"/>
<dbReference type="PANTHER" id="PTHR42753">
    <property type="entry name" value="MITOCHONDRIAL RIBOSOME PROTEIN L39/PROLYL-TRNA LIGASE FAMILY MEMBER"/>
    <property type="match status" value="1"/>
</dbReference>
<dbReference type="InterPro" id="IPR044140">
    <property type="entry name" value="ProRS_anticodon_short"/>
</dbReference>
<dbReference type="InterPro" id="IPR036621">
    <property type="entry name" value="Anticodon-bd_dom_sf"/>
</dbReference>
<dbReference type="Gene3D" id="3.30.930.10">
    <property type="entry name" value="Bira Bifunctional Protein, Domain 2"/>
    <property type="match status" value="1"/>
</dbReference>
<comment type="catalytic activity">
    <reaction evidence="9 10">
        <text>tRNA(Pro) + L-proline + ATP = L-prolyl-tRNA(Pro) + AMP + diphosphate</text>
        <dbReference type="Rhea" id="RHEA:14305"/>
        <dbReference type="Rhea" id="RHEA-COMP:9700"/>
        <dbReference type="Rhea" id="RHEA-COMP:9702"/>
        <dbReference type="ChEBI" id="CHEBI:30616"/>
        <dbReference type="ChEBI" id="CHEBI:33019"/>
        <dbReference type="ChEBI" id="CHEBI:60039"/>
        <dbReference type="ChEBI" id="CHEBI:78442"/>
        <dbReference type="ChEBI" id="CHEBI:78532"/>
        <dbReference type="ChEBI" id="CHEBI:456215"/>
        <dbReference type="EC" id="6.1.1.15"/>
    </reaction>
</comment>
<dbReference type="KEGG" id="cra:CTO_0428"/>
<comment type="subunit">
    <text evidence="2 10">Homodimer.</text>
</comment>
<dbReference type="InterPro" id="IPR004154">
    <property type="entry name" value="Anticodon-bd"/>
</dbReference>
<evidence type="ECO:0000313" key="13">
    <source>
        <dbReference type="Proteomes" id="UP000009287"/>
    </source>
</evidence>
<dbReference type="PRINTS" id="PR01046">
    <property type="entry name" value="TRNASYNTHPRO"/>
</dbReference>
<dbReference type="NCBIfam" id="NF006625">
    <property type="entry name" value="PRK09194.1"/>
    <property type="match status" value="1"/>
</dbReference>
<dbReference type="InterPro" id="IPR050062">
    <property type="entry name" value="Pro-tRNA_synthetase"/>
</dbReference>
<gene>
    <name evidence="10" type="primary">proS</name>
    <name evidence="12" type="ordered locus">CTO_0428</name>
</gene>
<dbReference type="NCBIfam" id="TIGR00409">
    <property type="entry name" value="proS_fam_II"/>
    <property type="match status" value="1"/>
</dbReference>
<evidence type="ECO:0000256" key="1">
    <source>
        <dbReference type="ARBA" id="ARBA00004496"/>
    </source>
</evidence>